<dbReference type="PROSITE" id="PS01031">
    <property type="entry name" value="SHSP"/>
    <property type="match status" value="1"/>
</dbReference>
<keyword evidence="4" id="KW-0472">Membrane</keyword>
<dbReference type="AlphaFoldDB" id="A0A484MAK9"/>
<feature type="domain" description="SHSP" evidence="5">
    <location>
        <begin position="599"/>
        <end position="707"/>
    </location>
</feature>
<dbReference type="GO" id="GO:0008270">
    <property type="term" value="F:zinc ion binding"/>
    <property type="evidence" value="ECO:0007669"/>
    <property type="project" value="InterPro"/>
</dbReference>
<keyword evidence="7" id="KW-1185">Reference proteome</keyword>
<evidence type="ECO:0000256" key="1">
    <source>
        <dbReference type="PROSITE-ProRule" id="PRU00285"/>
    </source>
</evidence>
<dbReference type="InterPro" id="IPR036875">
    <property type="entry name" value="Znf_CCHC_sf"/>
</dbReference>
<feature type="compositionally biased region" description="Basic and acidic residues" evidence="3">
    <location>
        <begin position="745"/>
        <end position="756"/>
    </location>
</feature>
<dbReference type="GO" id="GO:0003676">
    <property type="term" value="F:nucleic acid binding"/>
    <property type="evidence" value="ECO:0007669"/>
    <property type="project" value="InterPro"/>
</dbReference>
<evidence type="ECO:0000256" key="2">
    <source>
        <dbReference type="RuleBase" id="RU003616"/>
    </source>
</evidence>
<name>A0A484MAK9_9ASTE</name>
<dbReference type="SUPFAM" id="SSF57756">
    <property type="entry name" value="Retrovirus zinc finger-like domains"/>
    <property type="match status" value="1"/>
</dbReference>
<feature type="compositionally biased region" description="Basic and acidic residues" evidence="3">
    <location>
        <begin position="691"/>
        <end position="702"/>
    </location>
</feature>
<dbReference type="SUPFAM" id="SSF49764">
    <property type="entry name" value="HSP20-like chaperones"/>
    <property type="match status" value="1"/>
</dbReference>
<dbReference type="Pfam" id="PF00011">
    <property type="entry name" value="HSP20"/>
    <property type="match status" value="1"/>
</dbReference>
<protein>
    <recommendedName>
        <fullName evidence="5">SHSP domain-containing protein</fullName>
    </recommendedName>
</protein>
<gene>
    <name evidence="6" type="ORF">CCAM_LOCUS27677</name>
</gene>
<feature type="compositionally biased region" description="Basic and acidic residues" evidence="3">
    <location>
        <begin position="276"/>
        <end position="290"/>
    </location>
</feature>
<feature type="region of interest" description="Disordered" evidence="3">
    <location>
        <begin position="582"/>
        <end position="606"/>
    </location>
</feature>
<dbReference type="Pfam" id="PF14223">
    <property type="entry name" value="Retrotran_gag_2"/>
    <property type="match status" value="1"/>
</dbReference>
<dbReference type="CDD" id="cd06464">
    <property type="entry name" value="ACD_sHsps-like"/>
    <property type="match status" value="1"/>
</dbReference>
<evidence type="ECO:0000256" key="4">
    <source>
        <dbReference type="SAM" id="Phobius"/>
    </source>
</evidence>
<keyword evidence="4" id="KW-1133">Transmembrane helix</keyword>
<feature type="region of interest" description="Disordered" evidence="3">
    <location>
        <begin position="276"/>
        <end position="296"/>
    </location>
</feature>
<keyword evidence="4" id="KW-0812">Transmembrane</keyword>
<evidence type="ECO:0000256" key="3">
    <source>
        <dbReference type="SAM" id="MobiDB-lite"/>
    </source>
</evidence>
<dbReference type="PANTHER" id="PTHR47481:SF14">
    <property type="entry name" value="RETROTRANSPOSON COPIA-LIKE N-TERMINAL DOMAIN-CONTAINING PROTEIN"/>
    <property type="match status" value="1"/>
</dbReference>
<feature type="transmembrane region" description="Helical" evidence="4">
    <location>
        <begin position="779"/>
        <end position="798"/>
    </location>
</feature>
<dbReference type="InterPro" id="IPR008978">
    <property type="entry name" value="HSP20-like_chaperone"/>
</dbReference>
<dbReference type="InterPro" id="IPR002068">
    <property type="entry name" value="A-crystallin/Hsp20_dom"/>
</dbReference>
<dbReference type="CDD" id="cd00298">
    <property type="entry name" value="ACD_sHsps_p23-like"/>
    <property type="match status" value="1"/>
</dbReference>
<comment type="similarity">
    <text evidence="1 2">Belongs to the small heat shock protein (HSP20) family.</text>
</comment>
<sequence>MLQRKIEGPVVFPIGGPRFYLILGGRLLSLLDPFGWGIWRSLGYLGQQVELVADCASFLAFGRLFSLDPAYLRLAFELKPRAIVDEGLRDNLVNLRLVFMGTLAKYLGGTLAIDLGRGLYGRMCVSRVILEVKLSALTRVDSYWHSGIGLLACRWKASTSLMDDGDYDDDMSKDDKPSGPEYEDFKPCFGWNGVSKNKLVIYLPGFSAINLDIKRIVPCKLIVSGRCKVEDDKWKRFEHEFTTPKDDFMMEEIDMRFKDELFTITMPTMQTKKHNQLHDDQMQNKEEKPPLAHHNHHGNPLLKFTKKSHIEPSYDEAKQLVVNVVVAGLVIVALGAYILITKADFMLWQCTIQDYLVQQDLELALQDEKPSDMKESEWSTIQKKAVSTIRLALSSQIKVKVLKETSPKKLWETLESKFASKTLTNRLMMRMDLYSLKMEEGGSIIDHINKFNEQVSRLLNAGETIKDEEHELLLLASLPKSFKPFVQSMIAGRTTLRLDEVTTALKESQRMMGGEESSGDSHLLAAVSFEKGRKKKSDQLGRRSQLRDMSTVRCYYCEKLGHTKNGCLELKEDLQILKEKKGKSKEASFANAPTTPRSGKTEVGDRKYEDFKPHLEWEERVLVRLPDFKRNELRVSKKNGRVTVEGEHRIGENKWKRFQENFPIPNDCVEESIKARFEYGILAITMPLRTKKQDQGDKETAPKTHVPPHNKEEEETQGRGSPPKTTSGEDRENPTPQKPLIQTDNNKHDNKAEKAESQIASYRQVIIKRLTESNEDKQLLVNAAVAVLVIVALGAYIFRTQVTA</sequence>
<accession>A0A484MAK9</accession>
<dbReference type="Proteomes" id="UP000595140">
    <property type="component" value="Unassembled WGS sequence"/>
</dbReference>
<feature type="region of interest" description="Disordered" evidence="3">
    <location>
        <begin position="690"/>
        <end position="756"/>
    </location>
</feature>
<dbReference type="EMBL" id="OOIL02003033">
    <property type="protein sequence ID" value="VFQ85901.1"/>
    <property type="molecule type" value="Genomic_DNA"/>
</dbReference>
<reference evidence="6 7" key="1">
    <citation type="submission" date="2018-04" db="EMBL/GenBank/DDBJ databases">
        <authorList>
            <person name="Vogel A."/>
        </authorList>
    </citation>
    <scope>NUCLEOTIDE SEQUENCE [LARGE SCALE GENOMIC DNA]</scope>
</reference>
<dbReference type="OrthoDB" id="1431247at2759"/>
<feature type="transmembrane region" description="Helical" evidence="4">
    <location>
        <begin position="320"/>
        <end position="340"/>
    </location>
</feature>
<evidence type="ECO:0000313" key="6">
    <source>
        <dbReference type="EMBL" id="VFQ85901.1"/>
    </source>
</evidence>
<dbReference type="PANTHER" id="PTHR47481">
    <property type="match status" value="1"/>
</dbReference>
<proteinExistence type="inferred from homology"/>
<evidence type="ECO:0000313" key="7">
    <source>
        <dbReference type="Proteomes" id="UP000595140"/>
    </source>
</evidence>
<organism evidence="6 7">
    <name type="scientific">Cuscuta campestris</name>
    <dbReference type="NCBI Taxonomy" id="132261"/>
    <lineage>
        <taxon>Eukaryota</taxon>
        <taxon>Viridiplantae</taxon>
        <taxon>Streptophyta</taxon>
        <taxon>Embryophyta</taxon>
        <taxon>Tracheophyta</taxon>
        <taxon>Spermatophyta</taxon>
        <taxon>Magnoliopsida</taxon>
        <taxon>eudicotyledons</taxon>
        <taxon>Gunneridae</taxon>
        <taxon>Pentapetalae</taxon>
        <taxon>asterids</taxon>
        <taxon>lamiids</taxon>
        <taxon>Solanales</taxon>
        <taxon>Convolvulaceae</taxon>
        <taxon>Cuscuteae</taxon>
        <taxon>Cuscuta</taxon>
        <taxon>Cuscuta subgen. Grammica</taxon>
        <taxon>Cuscuta sect. Cleistogrammica</taxon>
    </lineage>
</organism>
<dbReference type="Gene3D" id="2.60.40.790">
    <property type="match status" value="1"/>
</dbReference>
<evidence type="ECO:0000259" key="5">
    <source>
        <dbReference type="PROSITE" id="PS01031"/>
    </source>
</evidence>